<dbReference type="InterPro" id="IPR022100">
    <property type="entry name" value="WDHD1/CFT4_beta-prop_2nd"/>
</dbReference>
<dbReference type="SMART" id="SM00320">
    <property type="entry name" value="WD40"/>
    <property type="match status" value="2"/>
</dbReference>
<dbReference type="STRING" id="984486.A0A1E3QR05"/>
<dbReference type="PANTHER" id="PTHR19932:SF10">
    <property type="entry name" value="WD REPEAT AND HMG-BOX DNA-BINDING PROTEIN 1"/>
    <property type="match status" value="1"/>
</dbReference>
<comment type="subcellular location">
    <subcellularLocation>
        <location evidence="1">Nucleus</location>
    </subcellularLocation>
</comment>
<dbReference type="GO" id="GO:0000278">
    <property type="term" value="P:mitotic cell cycle"/>
    <property type="evidence" value="ECO:0007669"/>
    <property type="project" value="TreeGrafter"/>
</dbReference>
<organism evidence="8 9">
    <name type="scientific">Babjeviella inositovora NRRL Y-12698</name>
    <dbReference type="NCBI Taxonomy" id="984486"/>
    <lineage>
        <taxon>Eukaryota</taxon>
        <taxon>Fungi</taxon>
        <taxon>Dikarya</taxon>
        <taxon>Ascomycota</taxon>
        <taxon>Saccharomycotina</taxon>
        <taxon>Pichiomycetes</taxon>
        <taxon>Serinales incertae sedis</taxon>
        <taxon>Babjeviella</taxon>
    </lineage>
</organism>
<feature type="domain" description="WDHD1/CFT4 second beta-propeller" evidence="6">
    <location>
        <begin position="405"/>
        <end position="712"/>
    </location>
</feature>
<dbReference type="RefSeq" id="XP_018985396.1">
    <property type="nucleotide sequence ID" value="XM_019128960.1"/>
</dbReference>
<evidence type="ECO:0000256" key="5">
    <source>
        <dbReference type="SAM" id="Coils"/>
    </source>
</evidence>
<sequence>MTSQPAIRDVFSKPPLVAFSHATAKLIAASTNGVIRSIDLKDTTKQPITGDIIENLTCLTVSNNGKLVLITNIDGEVFLARVDRLDEPDNGKKIFRSELPLRSAVFTHGDTRCVVGGDDNSLAIIKLPISEDSQDDEDDIAAHVTSFSLKDSCTNLAYSAIGDKLAVSLSSGNVEILSLTSETPQWDHTMTGALAKVAYDSFVGEDAYIPMDASYACTKVVWNVSGDEFALPSLTGGEIQVYDRSYAVKRTFKGAHNGQIMDLCWSSSGELASLDADETLVVWRSTGPQVFTVEAKEKLTNMTWTATGLAIGCVSGELITYDDILQSKTDGVEFTDDDAPVNLFDDMAGESDEEARQFDIEDDFVIDDDGIGYAEPSKRAYDDIESGYESKKPKYVPKAVGYTHKPYTPGCTPWNTDKRRYLTMNTVGYVWAVKTSSSLDSTEEQIITATFFDRSANTEYYFNDLSQYDMASLTSTGCLFALSSLKQLYYRLNSSSDSWTRSLPYIFADATVTAVTLAGKVAMVALSNSYVLVYTVHGQLEDVMKLDGAVVAMVADPVTDLVFMVHLSTSVVTENGSGSDLRYTIYDHFDTKFYQRGLSLPLTGELDRDLLRGVFFSEEGDPCVVGQDHVLLVLTKWREPQQAVWIPLLDTKQGMVEEVGGEVGKLSSWPLGLFGSTFWCIGLRNNSTNIKKVMYPSFPLPANMEISIKIPVLEAKTDPEEEFIRAKAMGQLLNATISANTVEERQDELEEKLKEYSMVYDKSILQLFIVACQESQMAKAVSLLKLLRDDKALSAAAKIAERFGFLKLVTGITKMRENLMSLEDE</sequence>
<dbReference type="EMBL" id="KV454431">
    <property type="protein sequence ID" value="ODQ80068.1"/>
    <property type="molecule type" value="Genomic_DNA"/>
</dbReference>
<evidence type="ECO:0000259" key="7">
    <source>
        <dbReference type="Pfam" id="PF20946"/>
    </source>
</evidence>
<gene>
    <name evidence="8" type="ORF">BABINDRAFT_161704</name>
</gene>
<dbReference type="Pfam" id="PF20946">
    <property type="entry name" value="Ctf4_C"/>
    <property type="match status" value="1"/>
</dbReference>
<dbReference type="SUPFAM" id="SSF50978">
    <property type="entry name" value="WD40 repeat-like"/>
    <property type="match status" value="1"/>
</dbReference>
<dbReference type="GeneID" id="30146813"/>
<evidence type="ECO:0000313" key="8">
    <source>
        <dbReference type="EMBL" id="ODQ80068.1"/>
    </source>
</evidence>
<protein>
    <submittedName>
        <fullName evidence="8">Uncharacterized protein</fullName>
    </submittedName>
</protein>
<evidence type="ECO:0000259" key="6">
    <source>
        <dbReference type="Pfam" id="PF12341"/>
    </source>
</evidence>
<keyword evidence="2" id="KW-0853">WD repeat</keyword>
<dbReference type="GO" id="GO:0006261">
    <property type="term" value="P:DNA-templated DNA replication"/>
    <property type="evidence" value="ECO:0007669"/>
    <property type="project" value="TreeGrafter"/>
</dbReference>
<dbReference type="InterPro" id="IPR048591">
    <property type="entry name" value="WDHD1/CFT4_hel"/>
</dbReference>
<evidence type="ECO:0000256" key="3">
    <source>
        <dbReference type="ARBA" id="ARBA00022737"/>
    </source>
</evidence>
<dbReference type="InterPro" id="IPR015943">
    <property type="entry name" value="WD40/YVTN_repeat-like_dom_sf"/>
</dbReference>
<name>A0A1E3QR05_9ASCO</name>
<dbReference type="InterPro" id="IPR001680">
    <property type="entry name" value="WD40_rpt"/>
</dbReference>
<keyword evidence="9" id="KW-1185">Reference proteome</keyword>
<dbReference type="Pfam" id="PF12341">
    <property type="entry name" value="Mcl1_mid"/>
    <property type="match status" value="1"/>
</dbReference>
<dbReference type="InterPro" id="IPR036322">
    <property type="entry name" value="WD40_repeat_dom_sf"/>
</dbReference>
<feature type="coiled-coil region" evidence="5">
    <location>
        <begin position="732"/>
        <end position="759"/>
    </location>
</feature>
<proteinExistence type="predicted"/>
<dbReference type="OrthoDB" id="427368at2759"/>
<evidence type="ECO:0000313" key="9">
    <source>
        <dbReference type="Proteomes" id="UP000094336"/>
    </source>
</evidence>
<dbReference type="Gene3D" id="2.130.10.10">
    <property type="entry name" value="YVTN repeat-like/Quinoprotein amine dehydrogenase"/>
    <property type="match status" value="2"/>
</dbReference>
<feature type="domain" description="WDHD1/CFT4 helical bundle" evidence="7">
    <location>
        <begin position="719"/>
        <end position="820"/>
    </location>
</feature>
<dbReference type="GO" id="GO:0043596">
    <property type="term" value="C:nuclear replication fork"/>
    <property type="evidence" value="ECO:0007669"/>
    <property type="project" value="TreeGrafter"/>
</dbReference>
<dbReference type="GO" id="GO:0006281">
    <property type="term" value="P:DNA repair"/>
    <property type="evidence" value="ECO:0007669"/>
    <property type="project" value="TreeGrafter"/>
</dbReference>
<dbReference type="Proteomes" id="UP000094336">
    <property type="component" value="Unassembled WGS sequence"/>
</dbReference>
<dbReference type="GO" id="GO:0003682">
    <property type="term" value="F:chromatin binding"/>
    <property type="evidence" value="ECO:0007669"/>
    <property type="project" value="TreeGrafter"/>
</dbReference>
<dbReference type="AlphaFoldDB" id="A0A1E3QR05"/>
<evidence type="ECO:0000256" key="2">
    <source>
        <dbReference type="ARBA" id="ARBA00022574"/>
    </source>
</evidence>
<evidence type="ECO:0000256" key="4">
    <source>
        <dbReference type="ARBA" id="ARBA00023242"/>
    </source>
</evidence>
<evidence type="ECO:0000256" key="1">
    <source>
        <dbReference type="ARBA" id="ARBA00004123"/>
    </source>
</evidence>
<keyword evidence="4" id="KW-0539">Nucleus</keyword>
<keyword evidence="5" id="KW-0175">Coiled coil</keyword>
<dbReference type="SUPFAM" id="SSF63829">
    <property type="entry name" value="Calcium-dependent phosphotriesterase"/>
    <property type="match status" value="1"/>
</dbReference>
<keyword evidence="3" id="KW-0677">Repeat</keyword>
<accession>A0A1E3QR05</accession>
<reference evidence="9" key="1">
    <citation type="submission" date="2016-05" db="EMBL/GenBank/DDBJ databases">
        <title>Comparative genomics of biotechnologically important yeasts.</title>
        <authorList>
            <consortium name="DOE Joint Genome Institute"/>
            <person name="Riley R."/>
            <person name="Haridas S."/>
            <person name="Wolfe K.H."/>
            <person name="Lopes M.R."/>
            <person name="Hittinger C.T."/>
            <person name="Goker M."/>
            <person name="Salamov A."/>
            <person name="Wisecaver J."/>
            <person name="Long T.M."/>
            <person name="Aerts A.L."/>
            <person name="Barry K."/>
            <person name="Choi C."/>
            <person name="Clum A."/>
            <person name="Coughlan A.Y."/>
            <person name="Deshpande S."/>
            <person name="Douglass A.P."/>
            <person name="Hanson S.J."/>
            <person name="Klenk H.-P."/>
            <person name="Labutti K."/>
            <person name="Lapidus A."/>
            <person name="Lindquist E."/>
            <person name="Lipzen A."/>
            <person name="Meier-Kolthoff J.P."/>
            <person name="Ohm R.A."/>
            <person name="Otillar R.P."/>
            <person name="Pangilinan J."/>
            <person name="Peng Y."/>
            <person name="Rokas A."/>
            <person name="Rosa C.A."/>
            <person name="Scheuner C."/>
            <person name="Sibirny A.A."/>
            <person name="Slot J.C."/>
            <person name="Stielow J.B."/>
            <person name="Sun H."/>
            <person name="Kurtzman C.P."/>
            <person name="Blackwell M."/>
            <person name="Grigoriev I.V."/>
            <person name="Jeffries T.W."/>
        </authorList>
    </citation>
    <scope>NUCLEOTIDE SEQUENCE [LARGE SCALE GENOMIC DNA]</scope>
    <source>
        <strain evidence="9">NRRL Y-12698</strain>
    </source>
</reference>
<dbReference type="PANTHER" id="PTHR19932">
    <property type="entry name" value="WD REPEAT AND HMG-BOX DNA BINDING PROTEIN"/>
    <property type="match status" value="1"/>
</dbReference>